<evidence type="ECO:0000256" key="1">
    <source>
        <dbReference type="SAM" id="MobiDB-lite"/>
    </source>
</evidence>
<feature type="compositionally biased region" description="Polar residues" evidence="1">
    <location>
        <begin position="160"/>
        <end position="187"/>
    </location>
</feature>
<evidence type="ECO:0000313" key="4">
    <source>
        <dbReference type="WBParaSite" id="HPLM_0000637101-mRNA-1"/>
    </source>
</evidence>
<dbReference type="OrthoDB" id="5871327at2759"/>
<feature type="compositionally biased region" description="Polar residues" evidence="1">
    <location>
        <begin position="74"/>
        <end position="116"/>
    </location>
</feature>
<reference evidence="2 3" key="2">
    <citation type="submission" date="2018-11" db="EMBL/GenBank/DDBJ databases">
        <authorList>
            <consortium name="Pathogen Informatics"/>
        </authorList>
    </citation>
    <scope>NUCLEOTIDE SEQUENCE [LARGE SCALE GENOMIC DNA]</scope>
    <source>
        <strain evidence="2 3">MHpl1</strain>
    </source>
</reference>
<keyword evidence="3" id="KW-1185">Reference proteome</keyword>
<dbReference type="AlphaFoldDB" id="A0A0N4W860"/>
<sequence length="223" mass="24040">MLKTALSKFNQLFCTSELGPQLSDSEPGYLPDYQGDQNTNEQRMKDTQALNKPFFDTIGGPPPAPSPAPVRSGQVFTSSAYPQQSSFSTMNTNAPSISSNQYLNTPQASSSQSTGSEPGYLPDYQGDRYTNEQRIKDTQALNKAFFDTIGGAPPAPPPTLAQSGSAPSGSTYPYQSPLSRMNSYPSNQLRFPQPNQKASNTYGAHSAQASNLLQTSLGICCFR</sequence>
<dbReference type="EMBL" id="UZAF01016482">
    <property type="protein sequence ID" value="VDO28762.1"/>
    <property type="molecule type" value="Genomic_DNA"/>
</dbReference>
<feature type="region of interest" description="Disordered" evidence="1">
    <location>
        <begin position="147"/>
        <end position="187"/>
    </location>
</feature>
<dbReference type="Proteomes" id="UP000268014">
    <property type="component" value="Unassembled WGS sequence"/>
</dbReference>
<name>A0A0N4W860_HAEPC</name>
<gene>
    <name evidence="2" type="ORF">HPLM_LOCUS6363</name>
</gene>
<reference evidence="4" key="1">
    <citation type="submission" date="2017-02" db="UniProtKB">
        <authorList>
            <consortium name="WormBaseParasite"/>
        </authorList>
    </citation>
    <scope>IDENTIFICATION</scope>
</reference>
<dbReference type="WBParaSite" id="HPLM_0000637101-mRNA-1">
    <property type="protein sequence ID" value="HPLM_0000637101-mRNA-1"/>
    <property type="gene ID" value="HPLM_0000637101"/>
</dbReference>
<feature type="region of interest" description="Disordered" evidence="1">
    <location>
        <begin position="18"/>
        <end position="39"/>
    </location>
</feature>
<dbReference type="STRING" id="6290.A0A0N4W860"/>
<evidence type="ECO:0000313" key="2">
    <source>
        <dbReference type="EMBL" id="VDO28762.1"/>
    </source>
</evidence>
<protein>
    <submittedName>
        <fullName evidence="4">LIM domain-binding protein 3</fullName>
    </submittedName>
</protein>
<accession>A0A0N4W860</accession>
<evidence type="ECO:0000313" key="3">
    <source>
        <dbReference type="Proteomes" id="UP000268014"/>
    </source>
</evidence>
<organism evidence="4">
    <name type="scientific">Haemonchus placei</name>
    <name type="common">Barber's pole worm</name>
    <dbReference type="NCBI Taxonomy" id="6290"/>
    <lineage>
        <taxon>Eukaryota</taxon>
        <taxon>Metazoa</taxon>
        <taxon>Ecdysozoa</taxon>
        <taxon>Nematoda</taxon>
        <taxon>Chromadorea</taxon>
        <taxon>Rhabditida</taxon>
        <taxon>Rhabditina</taxon>
        <taxon>Rhabditomorpha</taxon>
        <taxon>Strongyloidea</taxon>
        <taxon>Trichostrongylidae</taxon>
        <taxon>Haemonchus</taxon>
    </lineage>
</organism>
<proteinExistence type="predicted"/>
<feature type="region of interest" description="Disordered" evidence="1">
    <location>
        <begin position="52"/>
        <end position="127"/>
    </location>
</feature>